<organism evidence="1 2">
    <name type="scientific">Bauhinia variegata</name>
    <name type="common">Purple orchid tree</name>
    <name type="synonym">Phanera variegata</name>
    <dbReference type="NCBI Taxonomy" id="167791"/>
    <lineage>
        <taxon>Eukaryota</taxon>
        <taxon>Viridiplantae</taxon>
        <taxon>Streptophyta</taxon>
        <taxon>Embryophyta</taxon>
        <taxon>Tracheophyta</taxon>
        <taxon>Spermatophyta</taxon>
        <taxon>Magnoliopsida</taxon>
        <taxon>eudicotyledons</taxon>
        <taxon>Gunneridae</taxon>
        <taxon>Pentapetalae</taxon>
        <taxon>rosids</taxon>
        <taxon>fabids</taxon>
        <taxon>Fabales</taxon>
        <taxon>Fabaceae</taxon>
        <taxon>Cercidoideae</taxon>
        <taxon>Cercideae</taxon>
        <taxon>Bauhiniinae</taxon>
        <taxon>Bauhinia</taxon>
    </lineage>
</organism>
<reference evidence="1 2" key="1">
    <citation type="journal article" date="2022" name="DNA Res.">
        <title>Chromosomal-level genome assembly of the orchid tree Bauhinia variegata (Leguminosae; Cercidoideae) supports the allotetraploid origin hypothesis of Bauhinia.</title>
        <authorList>
            <person name="Zhong Y."/>
            <person name="Chen Y."/>
            <person name="Zheng D."/>
            <person name="Pang J."/>
            <person name="Liu Y."/>
            <person name="Luo S."/>
            <person name="Meng S."/>
            <person name="Qian L."/>
            <person name="Wei D."/>
            <person name="Dai S."/>
            <person name="Zhou R."/>
        </authorList>
    </citation>
    <scope>NUCLEOTIDE SEQUENCE [LARGE SCALE GENOMIC DNA]</scope>
    <source>
        <strain evidence="1">BV-YZ2020</strain>
    </source>
</reference>
<dbReference type="Proteomes" id="UP000828941">
    <property type="component" value="Chromosome 9"/>
</dbReference>
<gene>
    <name evidence="1" type="ORF">L6164_022848</name>
</gene>
<evidence type="ECO:0000313" key="1">
    <source>
        <dbReference type="EMBL" id="KAI4323225.1"/>
    </source>
</evidence>
<keyword evidence="2" id="KW-1185">Reference proteome</keyword>
<evidence type="ECO:0000313" key="2">
    <source>
        <dbReference type="Proteomes" id="UP000828941"/>
    </source>
</evidence>
<sequence>MVSSTMFEDKLMHLFLAFSFLCLLSNAKPVIVVKENLMAGDMLNSSTLLCSTRWTFCMSFVDSPEDSGLSYLVISKENTIWVTWTANSNEPARNFSGVLTLDLSGTLKILRQDQDPIILYSSPQSTNLNTMATLFDNGNFVLQELYPNGSMKSLLWQSFDYPTDTLVPGMKLGFNHKTGHNWTLMSTVINGSPASGAFTLEWEPTSAQLIIRRQGQIIWASGTVRNNKFEYISEQVQEMYNYTIVSNEDEDSFTYTTLDNKSIEWALHDNGQLLDGKGNIIASADNCYGYNTDEGCQRWDVPSCRHDQVFNTFKGHFNGKYNVTFDTNTSSTISVCKAACWSDCVCFGFFSYFDNNDTGCIFYHGDSWEFINDGGGSSFHVIVTKSSKYKGMKKWIWISAVMVTFLFIFVIGVICLIRRRRGATNGFSSSNKLGEGRFGTVYKGKLQLEKEVAINKLLSSRQMAWELWTDGEGLKLMDSAVHDSFDQNQALRCIHVAFLCLEEQAVNRPNMSEILSMLTNEGALIRLPQKPALFSFRRRDDIEEAESPAY</sequence>
<protein>
    <submittedName>
        <fullName evidence="1">Uncharacterized protein</fullName>
    </submittedName>
</protein>
<dbReference type="EMBL" id="CM039434">
    <property type="protein sequence ID" value="KAI4323225.1"/>
    <property type="molecule type" value="Genomic_DNA"/>
</dbReference>
<proteinExistence type="predicted"/>
<comment type="caution">
    <text evidence="1">The sequence shown here is derived from an EMBL/GenBank/DDBJ whole genome shotgun (WGS) entry which is preliminary data.</text>
</comment>
<name>A0ACB9MJT4_BAUVA</name>
<accession>A0ACB9MJT4</accession>